<keyword evidence="3" id="KW-1185">Reference proteome</keyword>
<dbReference type="Proteomes" id="UP001558613">
    <property type="component" value="Unassembled WGS sequence"/>
</dbReference>
<evidence type="ECO:0000313" key="2">
    <source>
        <dbReference type="EMBL" id="KAL1249322.1"/>
    </source>
</evidence>
<evidence type="ECO:0000313" key="3">
    <source>
        <dbReference type="Proteomes" id="UP001558613"/>
    </source>
</evidence>
<evidence type="ECO:0000256" key="1">
    <source>
        <dbReference type="SAM" id="MobiDB-lite"/>
    </source>
</evidence>
<feature type="region of interest" description="Disordered" evidence="1">
    <location>
        <begin position="1"/>
        <end position="31"/>
    </location>
</feature>
<accession>A0ABR3L911</accession>
<dbReference type="EMBL" id="JAYMGO010000023">
    <property type="protein sequence ID" value="KAL1249322.1"/>
    <property type="molecule type" value="Genomic_DNA"/>
</dbReference>
<organism evidence="2 3">
    <name type="scientific">Cirrhinus molitorella</name>
    <name type="common">mud carp</name>
    <dbReference type="NCBI Taxonomy" id="172907"/>
    <lineage>
        <taxon>Eukaryota</taxon>
        <taxon>Metazoa</taxon>
        <taxon>Chordata</taxon>
        <taxon>Craniata</taxon>
        <taxon>Vertebrata</taxon>
        <taxon>Euteleostomi</taxon>
        <taxon>Actinopterygii</taxon>
        <taxon>Neopterygii</taxon>
        <taxon>Teleostei</taxon>
        <taxon>Ostariophysi</taxon>
        <taxon>Cypriniformes</taxon>
        <taxon>Cyprinidae</taxon>
        <taxon>Labeoninae</taxon>
        <taxon>Labeonini</taxon>
        <taxon>Cirrhinus</taxon>
    </lineage>
</organism>
<sequence>MMCKFNKNISKRQRKREPDTKIERSHHKTQTPRRIMRFILMQWDIYAAPKPQNEKEGTRLILSSHTHTNNHIPPAPALTERCRHENAVKTSLVIQCRLVPIEHHVRAHAYQERLIVETGCVSLNATHLHYMHVFIVQSFAEIVIRMQTSN</sequence>
<proteinExistence type="predicted"/>
<name>A0ABR3L911_9TELE</name>
<comment type="caution">
    <text evidence="2">The sequence shown here is derived from an EMBL/GenBank/DDBJ whole genome shotgun (WGS) entry which is preliminary data.</text>
</comment>
<gene>
    <name evidence="2" type="ORF">QQF64_020327</name>
</gene>
<protein>
    <submittedName>
        <fullName evidence="2">Uncharacterized protein</fullName>
    </submittedName>
</protein>
<reference evidence="2 3" key="1">
    <citation type="submission" date="2023-09" db="EMBL/GenBank/DDBJ databases">
        <authorList>
            <person name="Wang M."/>
        </authorList>
    </citation>
    <scope>NUCLEOTIDE SEQUENCE [LARGE SCALE GENOMIC DNA]</scope>
    <source>
        <strain evidence="2">GT-2023</strain>
        <tissue evidence="2">Liver</tissue>
    </source>
</reference>